<evidence type="ECO:0000256" key="4">
    <source>
        <dbReference type="ARBA" id="ARBA00023125"/>
    </source>
</evidence>
<dbReference type="InterPro" id="IPR011039">
    <property type="entry name" value="TFIIF_interaction"/>
</dbReference>
<feature type="compositionally biased region" description="Polar residues" evidence="8">
    <location>
        <begin position="559"/>
        <end position="569"/>
    </location>
</feature>
<feature type="region of interest" description="Disordered" evidence="8">
    <location>
        <begin position="1"/>
        <end position="67"/>
    </location>
</feature>
<organism evidence="9 10">
    <name type="scientific">Sporormia fimetaria CBS 119925</name>
    <dbReference type="NCBI Taxonomy" id="1340428"/>
    <lineage>
        <taxon>Eukaryota</taxon>
        <taxon>Fungi</taxon>
        <taxon>Dikarya</taxon>
        <taxon>Ascomycota</taxon>
        <taxon>Pezizomycotina</taxon>
        <taxon>Dothideomycetes</taxon>
        <taxon>Pleosporomycetidae</taxon>
        <taxon>Pleosporales</taxon>
        <taxon>Sporormiaceae</taxon>
        <taxon>Sporormia</taxon>
    </lineage>
</organism>
<evidence type="ECO:0000256" key="3">
    <source>
        <dbReference type="ARBA" id="ARBA00023015"/>
    </source>
</evidence>
<feature type="region of interest" description="Disordered" evidence="8">
    <location>
        <begin position="201"/>
        <end position="223"/>
    </location>
</feature>
<feature type="compositionally biased region" description="Basic and acidic residues" evidence="8">
    <location>
        <begin position="482"/>
        <end position="507"/>
    </location>
</feature>
<dbReference type="GO" id="GO:0001096">
    <property type="term" value="F:TFIIF-class transcription factor complex binding"/>
    <property type="evidence" value="ECO:0007669"/>
    <property type="project" value="TreeGrafter"/>
</dbReference>
<evidence type="ECO:0000256" key="5">
    <source>
        <dbReference type="ARBA" id="ARBA00023163"/>
    </source>
</evidence>
<feature type="compositionally biased region" description="Basic and acidic residues" evidence="8">
    <location>
        <begin position="210"/>
        <end position="223"/>
    </location>
</feature>
<proteinExistence type="inferred from homology"/>
<accession>A0A6A6V642</accession>
<keyword evidence="5" id="KW-0804">Transcription</keyword>
<feature type="compositionally biased region" description="Basic and acidic residues" evidence="8">
    <location>
        <begin position="330"/>
        <end position="340"/>
    </location>
</feature>
<evidence type="ECO:0000256" key="1">
    <source>
        <dbReference type="ARBA" id="ARBA00004123"/>
    </source>
</evidence>
<sequence>MNNPPAGAVAATANSGPHPTASVAAAPTSSAARPPADDNGQPPRPKRRRPKADPMRAPRRPLKQISRPVMPMSKLIDSAPTQMGGDAGVPVQTLREEYLNKGAVSMPLVMKRSMIRDLRYHIMRLQSRNAVDIEDSKQFTQPIRLHRRDPRAPPGGAGSNFAEEETIEDIEEQKERERIEIAREEKRKQREEIMSKVAPGSFKKRGGAKKKIEQKYREDDTPEAEKRRLLKYEETLPWHLEDFENKQTWVGTYESELSEAHLMMRHGVENGQDVMQMVPLERWYRFIVKSLARNNPTDNGDDPIKRETKGEKGKVYDLLAKFEKRSIKREMESTGREARGLRMRMGGGDDDEELNRRRPIADDDAPIVKKEMDADDIDFNLEEDFADDEEGINGLFEGDETEVKDAAERLRRDQLAAAAFELRNEDDVYRQEERERKEAEERRAMEKSLRKALVKREKNFDYESDESNPYESSTDSSDTDSEAEREQAKAEEERKAAEANGKPEGDKAASGASTMGSNTPANRKKRPGSPNLSEASGNESTRKKLKHEKKSRLQDVRRTATSGSDTDMASRSAVRRANGTPSGTPGASRAASPAAQPNGSRAASPTAHPRGNQDYLVNPSPNADPHGSGFPTAKEIYDALPKEGLDIHALIAIFRGRLNRANHPLFTKMVKVVSVFDKEKNLLTPLPQMPSEEVIQKRLQAKTASAAASPSA</sequence>
<dbReference type="PANTHER" id="PTHR13011:SF0">
    <property type="entry name" value="GENERAL TRANSCRIPTION FACTOR IIF SUBUNIT 1"/>
    <property type="match status" value="1"/>
</dbReference>
<dbReference type="GO" id="GO:0006367">
    <property type="term" value="P:transcription initiation at RNA polymerase II promoter"/>
    <property type="evidence" value="ECO:0007669"/>
    <property type="project" value="InterPro"/>
</dbReference>
<feature type="coiled-coil region" evidence="7">
    <location>
        <begin position="160"/>
        <end position="196"/>
    </location>
</feature>
<dbReference type="Proteomes" id="UP000799440">
    <property type="component" value="Unassembled WGS sequence"/>
</dbReference>
<evidence type="ECO:0000256" key="8">
    <source>
        <dbReference type="SAM" id="MobiDB-lite"/>
    </source>
</evidence>
<dbReference type="GO" id="GO:0016251">
    <property type="term" value="F:RNA polymerase II general transcription initiation factor activity"/>
    <property type="evidence" value="ECO:0007669"/>
    <property type="project" value="TreeGrafter"/>
</dbReference>
<evidence type="ECO:0000256" key="6">
    <source>
        <dbReference type="ARBA" id="ARBA00023242"/>
    </source>
</evidence>
<dbReference type="PANTHER" id="PTHR13011">
    <property type="entry name" value="TFIIF-ALPHA"/>
    <property type="match status" value="1"/>
</dbReference>
<dbReference type="GO" id="GO:0003677">
    <property type="term" value="F:DNA binding"/>
    <property type="evidence" value="ECO:0007669"/>
    <property type="project" value="UniProtKB-KW"/>
</dbReference>
<gene>
    <name evidence="9" type="ORF">M011DRAFT_469889</name>
</gene>
<dbReference type="AlphaFoldDB" id="A0A6A6V642"/>
<comment type="similarity">
    <text evidence="2">Belongs to the TFIIF alpha subunit family.</text>
</comment>
<keyword evidence="3" id="KW-0805">Transcription regulation</keyword>
<keyword evidence="7" id="KW-0175">Coiled coil</keyword>
<name>A0A6A6V642_9PLEO</name>
<feature type="compositionally biased region" description="Polar residues" evidence="8">
    <location>
        <begin position="511"/>
        <end position="521"/>
    </location>
</feature>
<dbReference type="SUPFAM" id="SSF50916">
    <property type="entry name" value="Rap30/74 interaction domains"/>
    <property type="match status" value="1"/>
</dbReference>
<comment type="subcellular location">
    <subcellularLocation>
        <location evidence="1">Nucleus</location>
    </subcellularLocation>
</comment>
<evidence type="ECO:0000313" key="10">
    <source>
        <dbReference type="Proteomes" id="UP000799440"/>
    </source>
</evidence>
<keyword evidence="4" id="KW-0238">DNA-binding</keyword>
<feature type="compositionally biased region" description="Polar residues" evidence="8">
    <location>
        <begin position="530"/>
        <end position="539"/>
    </location>
</feature>
<feature type="region of interest" description="Disordered" evidence="8">
    <location>
        <begin position="423"/>
        <end position="630"/>
    </location>
</feature>
<evidence type="ECO:0000256" key="7">
    <source>
        <dbReference type="SAM" id="Coils"/>
    </source>
</evidence>
<dbReference type="InterPro" id="IPR008851">
    <property type="entry name" value="TFIIF-alpha"/>
</dbReference>
<feature type="compositionally biased region" description="Basic and acidic residues" evidence="8">
    <location>
        <begin position="423"/>
        <end position="461"/>
    </location>
</feature>
<protein>
    <submittedName>
        <fullName evidence="9">Uncharacterized protein</fullName>
    </submittedName>
</protein>
<dbReference type="OrthoDB" id="76676at2759"/>
<feature type="compositionally biased region" description="Low complexity" evidence="8">
    <location>
        <begin position="17"/>
        <end position="34"/>
    </location>
</feature>
<dbReference type="GO" id="GO:0005674">
    <property type="term" value="C:transcription factor TFIIF complex"/>
    <property type="evidence" value="ECO:0007669"/>
    <property type="project" value="TreeGrafter"/>
</dbReference>
<dbReference type="EMBL" id="MU006584">
    <property type="protein sequence ID" value="KAF2745184.1"/>
    <property type="molecule type" value="Genomic_DNA"/>
</dbReference>
<dbReference type="GO" id="GO:0032968">
    <property type="term" value="P:positive regulation of transcription elongation by RNA polymerase II"/>
    <property type="evidence" value="ECO:0007669"/>
    <property type="project" value="InterPro"/>
</dbReference>
<reference evidence="9" key="1">
    <citation type="journal article" date="2020" name="Stud. Mycol.">
        <title>101 Dothideomycetes genomes: a test case for predicting lifestyles and emergence of pathogens.</title>
        <authorList>
            <person name="Haridas S."/>
            <person name="Albert R."/>
            <person name="Binder M."/>
            <person name="Bloem J."/>
            <person name="Labutti K."/>
            <person name="Salamov A."/>
            <person name="Andreopoulos B."/>
            <person name="Baker S."/>
            <person name="Barry K."/>
            <person name="Bills G."/>
            <person name="Bluhm B."/>
            <person name="Cannon C."/>
            <person name="Castanera R."/>
            <person name="Culley D."/>
            <person name="Daum C."/>
            <person name="Ezra D."/>
            <person name="Gonzalez J."/>
            <person name="Henrissat B."/>
            <person name="Kuo A."/>
            <person name="Liang C."/>
            <person name="Lipzen A."/>
            <person name="Lutzoni F."/>
            <person name="Magnuson J."/>
            <person name="Mondo S."/>
            <person name="Nolan M."/>
            <person name="Ohm R."/>
            <person name="Pangilinan J."/>
            <person name="Park H.-J."/>
            <person name="Ramirez L."/>
            <person name="Alfaro M."/>
            <person name="Sun H."/>
            <person name="Tritt A."/>
            <person name="Yoshinaga Y."/>
            <person name="Zwiers L.-H."/>
            <person name="Turgeon B."/>
            <person name="Goodwin S."/>
            <person name="Spatafora J."/>
            <person name="Crous P."/>
            <person name="Grigoriev I."/>
        </authorList>
    </citation>
    <scope>NUCLEOTIDE SEQUENCE</scope>
    <source>
        <strain evidence="9">CBS 119925</strain>
    </source>
</reference>
<keyword evidence="10" id="KW-1185">Reference proteome</keyword>
<evidence type="ECO:0000256" key="2">
    <source>
        <dbReference type="ARBA" id="ARBA00005249"/>
    </source>
</evidence>
<feature type="region of interest" description="Disordered" evidence="8">
    <location>
        <begin position="330"/>
        <end position="356"/>
    </location>
</feature>
<keyword evidence="6" id="KW-0539">Nucleus</keyword>
<evidence type="ECO:0000313" key="9">
    <source>
        <dbReference type="EMBL" id="KAF2745184.1"/>
    </source>
</evidence>